<dbReference type="InterPro" id="IPR010827">
    <property type="entry name" value="BamA/TamA_POTRA"/>
</dbReference>
<feature type="domain" description="POTRA" evidence="6">
    <location>
        <begin position="247"/>
        <end position="321"/>
    </location>
</feature>
<evidence type="ECO:0000313" key="8">
    <source>
        <dbReference type="Proteomes" id="UP000001695"/>
    </source>
</evidence>
<evidence type="ECO:0000259" key="6">
    <source>
        <dbReference type="PROSITE" id="PS51779"/>
    </source>
</evidence>
<reference evidence="8" key="1">
    <citation type="submission" date="2008-03" db="EMBL/GenBank/DDBJ databases">
        <title>Complete sequence of chromosome of Beijerinckia indica subsp. indica ATCC 9039.</title>
        <authorList>
            <consortium name="US DOE Joint Genome Institute"/>
            <person name="Copeland A."/>
            <person name="Lucas S."/>
            <person name="Lapidus A."/>
            <person name="Glavina del Rio T."/>
            <person name="Dalin E."/>
            <person name="Tice H."/>
            <person name="Bruce D."/>
            <person name="Goodwin L."/>
            <person name="Pitluck S."/>
            <person name="LaButti K."/>
            <person name="Schmutz J."/>
            <person name="Larimer F."/>
            <person name="Land M."/>
            <person name="Hauser L."/>
            <person name="Kyrpides N."/>
            <person name="Mikhailova N."/>
            <person name="Dunfield P.F."/>
            <person name="Dedysh S.N."/>
            <person name="Liesack W."/>
            <person name="Saw J.H."/>
            <person name="Alam M."/>
            <person name="Chen Y."/>
            <person name="Murrell J.C."/>
            <person name="Richardson P."/>
        </authorList>
    </citation>
    <scope>NUCLEOTIDE SEQUENCE [LARGE SCALE GENOMIC DNA]</scope>
    <source>
        <strain evidence="8">ATCC 9039 / DSM 1715 / NCIMB 8712</strain>
    </source>
</reference>
<dbReference type="InterPro" id="IPR039910">
    <property type="entry name" value="D15-like"/>
</dbReference>
<dbReference type="AlphaFoldDB" id="B2ICS2"/>
<feature type="chain" id="PRO_5002778685" evidence="5">
    <location>
        <begin position="22"/>
        <end position="653"/>
    </location>
</feature>
<protein>
    <submittedName>
        <fullName evidence="7">Surface antigen (D15)</fullName>
    </submittedName>
</protein>
<dbReference type="Gene3D" id="3.10.20.310">
    <property type="entry name" value="membrane protein fhac"/>
    <property type="match status" value="1"/>
</dbReference>
<evidence type="ECO:0000256" key="3">
    <source>
        <dbReference type="ARBA" id="ARBA00022692"/>
    </source>
</evidence>
<comment type="subcellular location">
    <subcellularLocation>
        <location evidence="1">Membrane</location>
    </subcellularLocation>
</comment>
<accession>B2ICS2</accession>
<keyword evidence="5" id="KW-0732">Signal</keyword>
<dbReference type="Pfam" id="PF01103">
    <property type="entry name" value="Omp85"/>
    <property type="match status" value="1"/>
</dbReference>
<dbReference type="Proteomes" id="UP000001695">
    <property type="component" value="Chromosome"/>
</dbReference>
<dbReference type="RefSeq" id="WP_012384703.1">
    <property type="nucleotide sequence ID" value="NC_010581.1"/>
</dbReference>
<dbReference type="InterPro" id="IPR000184">
    <property type="entry name" value="Bac_surfAg_D15"/>
</dbReference>
<evidence type="ECO:0000256" key="5">
    <source>
        <dbReference type="SAM" id="SignalP"/>
    </source>
</evidence>
<dbReference type="KEGG" id="bid:Bind_1716"/>
<sequence>MRSVSTACALILTTFAAQILAATDLRADDDPTFFNQFFSWFNPNGQSDQNDQKKPLFDGVPYEVTITVSGDDSLTSTLTDASNLKSLQEVTPSGVAGLIRRAIADRPRLRAALYGQGYFAGVSQIKVAGFPPDQLEAFAAVEKARKAGPVPVTIHVVTGQRFNYGKLTILNAASKQPLKDMPSTHDLRLDPGQPASADQVFRAEQAIVDHLRNEGHPFAKIASRDIVADHATRELDMTFTVDPGPSGRFGHIEVKGTQDLDRNFVERQIDIERGEPYSPDRLARIRRRLVALPAVGAVRIQEAQQLDSHGELPVTIDVIERLPHFVGANAKYSNTEGGAVNVFWGDRNLWGHGESLRIDGYGSWYGGALYGVPNANRLGYKLAATFNKPDIITPQDELIAQAAILREVTSAYVREAATFQGGVRHRFSDELSLQIGADIEYSRSQDNPLYPRNDFTAGVPFDLLYDTTDSPLDPSRGMRITATLEPFASLGQNGPGPVMGKAVVSAYHALDEDRRYIVAGRVGAGSIVGANLYAVPPQRRFYIGGGGTLRGFGYQQASPHDGYNNLIGGLSFFMASAELRARITDTIGIVPFIDAGEAFRGSLPTLSTIRYAAGLGLRYYTPVGPIRLDVGVPIDRQPGDSHYGVYISIGQAF</sequence>
<evidence type="ECO:0000313" key="7">
    <source>
        <dbReference type="EMBL" id="ACB95346.1"/>
    </source>
</evidence>
<keyword evidence="3" id="KW-0812">Transmembrane</keyword>
<dbReference type="HOGENOM" id="CLU_018618_0_1_5"/>
<dbReference type="STRING" id="395963.Bind_1716"/>
<dbReference type="Gene3D" id="2.40.160.50">
    <property type="entry name" value="membrane protein fhac: a member of the omp85/tpsb transporter family"/>
    <property type="match status" value="1"/>
</dbReference>
<keyword evidence="4" id="KW-0472">Membrane</keyword>
<evidence type="ECO:0000256" key="2">
    <source>
        <dbReference type="ARBA" id="ARBA00022452"/>
    </source>
</evidence>
<name>B2ICS2_BEII9</name>
<dbReference type="PANTHER" id="PTHR12815">
    <property type="entry name" value="SORTING AND ASSEMBLY MACHINERY SAMM50 PROTEIN FAMILY MEMBER"/>
    <property type="match status" value="1"/>
</dbReference>
<dbReference type="eggNOG" id="COG0729">
    <property type="taxonomic scope" value="Bacteria"/>
</dbReference>
<gene>
    <name evidence="7" type="ordered locus">Bind_1716</name>
</gene>
<feature type="signal peptide" evidence="5">
    <location>
        <begin position="1"/>
        <end position="21"/>
    </location>
</feature>
<evidence type="ECO:0000256" key="1">
    <source>
        <dbReference type="ARBA" id="ARBA00004370"/>
    </source>
</evidence>
<reference evidence="7 8" key="2">
    <citation type="journal article" date="2010" name="J. Bacteriol.">
        <title>Complete genome sequence of Beijerinckia indica subsp. indica.</title>
        <authorList>
            <person name="Tamas I."/>
            <person name="Dedysh S.N."/>
            <person name="Liesack W."/>
            <person name="Stott M.B."/>
            <person name="Alam M."/>
            <person name="Murrell J.C."/>
            <person name="Dunfield P.F."/>
        </authorList>
    </citation>
    <scope>NUCLEOTIDE SEQUENCE [LARGE SCALE GENOMIC DNA]</scope>
    <source>
        <strain evidence="8">ATCC 9039 / DSM 1715 / NCIMB 8712</strain>
    </source>
</reference>
<dbReference type="PANTHER" id="PTHR12815:SF18">
    <property type="entry name" value="SORTING AND ASSEMBLY MACHINERY COMPONENT 50 HOMOLOG"/>
    <property type="match status" value="1"/>
</dbReference>
<dbReference type="InterPro" id="IPR034746">
    <property type="entry name" value="POTRA"/>
</dbReference>
<dbReference type="EMBL" id="CP001016">
    <property type="protein sequence ID" value="ACB95346.1"/>
    <property type="molecule type" value="Genomic_DNA"/>
</dbReference>
<dbReference type="GO" id="GO:0019867">
    <property type="term" value="C:outer membrane"/>
    <property type="evidence" value="ECO:0007669"/>
    <property type="project" value="InterPro"/>
</dbReference>
<organism evidence="7 8">
    <name type="scientific">Beijerinckia indica subsp. indica (strain ATCC 9039 / DSM 1715 / NCIMB 8712)</name>
    <dbReference type="NCBI Taxonomy" id="395963"/>
    <lineage>
        <taxon>Bacteria</taxon>
        <taxon>Pseudomonadati</taxon>
        <taxon>Pseudomonadota</taxon>
        <taxon>Alphaproteobacteria</taxon>
        <taxon>Hyphomicrobiales</taxon>
        <taxon>Beijerinckiaceae</taxon>
        <taxon>Beijerinckia</taxon>
    </lineage>
</organism>
<proteinExistence type="predicted"/>
<evidence type="ECO:0000256" key="4">
    <source>
        <dbReference type="ARBA" id="ARBA00023136"/>
    </source>
</evidence>
<keyword evidence="2" id="KW-1134">Transmembrane beta strand</keyword>
<dbReference type="PROSITE" id="PS51779">
    <property type="entry name" value="POTRA"/>
    <property type="match status" value="1"/>
</dbReference>
<dbReference type="Pfam" id="PF07244">
    <property type="entry name" value="POTRA"/>
    <property type="match status" value="1"/>
</dbReference>
<keyword evidence="8" id="KW-1185">Reference proteome</keyword>